<feature type="transmembrane region" description="Helical" evidence="9">
    <location>
        <begin position="67"/>
        <end position="88"/>
    </location>
</feature>
<dbReference type="Proteomes" id="UP000244911">
    <property type="component" value="Unassembled WGS sequence"/>
</dbReference>
<dbReference type="Pfam" id="PF20154">
    <property type="entry name" value="LNT_N"/>
    <property type="match status" value="1"/>
</dbReference>
<dbReference type="PROSITE" id="PS50263">
    <property type="entry name" value="CN_HYDROLASE"/>
    <property type="match status" value="1"/>
</dbReference>
<keyword evidence="4 9" id="KW-0808">Transferase</keyword>
<dbReference type="AlphaFoldDB" id="A0A2R8AHA1"/>
<dbReference type="InterPro" id="IPR004563">
    <property type="entry name" value="Apolipo_AcylTrfase"/>
</dbReference>
<keyword evidence="6 9" id="KW-1133">Transmembrane helix</keyword>
<organism evidence="11 12">
    <name type="scientific">Aliiroseovarius pelagivivens</name>
    <dbReference type="NCBI Taxonomy" id="1639690"/>
    <lineage>
        <taxon>Bacteria</taxon>
        <taxon>Pseudomonadati</taxon>
        <taxon>Pseudomonadota</taxon>
        <taxon>Alphaproteobacteria</taxon>
        <taxon>Rhodobacterales</taxon>
        <taxon>Paracoccaceae</taxon>
        <taxon>Aliiroseovarius</taxon>
    </lineage>
</organism>
<feature type="transmembrane region" description="Helical" evidence="9">
    <location>
        <begin position="484"/>
        <end position="507"/>
    </location>
</feature>
<dbReference type="GO" id="GO:0016410">
    <property type="term" value="F:N-acyltransferase activity"/>
    <property type="evidence" value="ECO:0007669"/>
    <property type="project" value="UniProtKB-UniRule"/>
</dbReference>
<dbReference type="InterPro" id="IPR036526">
    <property type="entry name" value="C-N_Hydrolase_sf"/>
</dbReference>
<dbReference type="PANTHER" id="PTHR38686:SF1">
    <property type="entry name" value="APOLIPOPROTEIN N-ACYLTRANSFERASE"/>
    <property type="match status" value="1"/>
</dbReference>
<comment type="subcellular location">
    <subcellularLocation>
        <location evidence="1 9">Cell membrane</location>
        <topology evidence="1 9">Multi-pass membrane protein</topology>
    </subcellularLocation>
</comment>
<dbReference type="UniPathway" id="UPA00666"/>
<accession>A0A2R8AHA1</accession>
<feature type="domain" description="CN hydrolase" evidence="10">
    <location>
        <begin position="237"/>
        <end position="478"/>
    </location>
</feature>
<evidence type="ECO:0000256" key="9">
    <source>
        <dbReference type="HAMAP-Rule" id="MF_01148"/>
    </source>
</evidence>
<evidence type="ECO:0000256" key="1">
    <source>
        <dbReference type="ARBA" id="ARBA00004651"/>
    </source>
</evidence>
<keyword evidence="11" id="KW-0449">Lipoprotein</keyword>
<name>A0A2R8AHA1_9RHOB</name>
<evidence type="ECO:0000313" key="11">
    <source>
        <dbReference type="EMBL" id="SPF75247.1"/>
    </source>
</evidence>
<keyword evidence="5 9" id="KW-0812">Transmembrane</keyword>
<evidence type="ECO:0000256" key="8">
    <source>
        <dbReference type="ARBA" id="ARBA00023315"/>
    </source>
</evidence>
<feature type="transmembrane region" description="Helical" evidence="9">
    <location>
        <begin position="205"/>
        <end position="223"/>
    </location>
</feature>
<dbReference type="CDD" id="cd07571">
    <property type="entry name" value="ALP_N-acyl_transferase"/>
    <property type="match status" value="1"/>
</dbReference>
<feature type="transmembrane region" description="Helical" evidence="9">
    <location>
        <begin position="100"/>
        <end position="123"/>
    </location>
</feature>
<evidence type="ECO:0000256" key="2">
    <source>
        <dbReference type="ARBA" id="ARBA00010065"/>
    </source>
</evidence>
<evidence type="ECO:0000313" key="12">
    <source>
        <dbReference type="Proteomes" id="UP000244911"/>
    </source>
</evidence>
<dbReference type="InterPro" id="IPR003010">
    <property type="entry name" value="C-N_Hydrolase"/>
</dbReference>
<evidence type="ECO:0000256" key="6">
    <source>
        <dbReference type="ARBA" id="ARBA00022989"/>
    </source>
</evidence>
<keyword evidence="8 9" id="KW-0012">Acyltransferase</keyword>
<evidence type="ECO:0000256" key="3">
    <source>
        <dbReference type="ARBA" id="ARBA00022475"/>
    </source>
</evidence>
<dbReference type="EC" id="2.3.1.269" evidence="9"/>
<keyword evidence="3 9" id="KW-1003">Cell membrane</keyword>
<evidence type="ECO:0000256" key="4">
    <source>
        <dbReference type="ARBA" id="ARBA00022679"/>
    </source>
</evidence>
<dbReference type="EMBL" id="OMOI01000001">
    <property type="protein sequence ID" value="SPF75247.1"/>
    <property type="molecule type" value="Genomic_DNA"/>
</dbReference>
<evidence type="ECO:0000259" key="10">
    <source>
        <dbReference type="PROSITE" id="PS50263"/>
    </source>
</evidence>
<gene>
    <name evidence="9 11" type="primary">lnt</name>
    <name evidence="11" type="ORF">ALP8811_00233</name>
</gene>
<evidence type="ECO:0000256" key="5">
    <source>
        <dbReference type="ARBA" id="ARBA00022692"/>
    </source>
</evidence>
<feature type="transmembrane region" description="Helical" evidence="9">
    <location>
        <begin position="21"/>
        <end position="37"/>
    </location>
</feature>
<comment type="pathway">
    <text evidence="9">Protein modification; lipoprotein biosynthesis (N-acyl transfer).</text>
</comment>
<comment type="similarity">
    <text evidence="2 9">Belongs to the CN hydrolase family. Apolipoprotein N-acyltransferase subfamily.</text>
</comment>
<comment type="catalytic activity">
    <reaction evidence="9">
        <text>N-terminal S-1,2-diacyl-sn-glyceryl-L-cysteinyl-[lipoprotein] + a glycerophospholipid = N-acyl-S-1,2-diacyl-sn-glyceryl-L-cysteinyl-[lipoprotein] + a 2-acyl-sn-glycero-3-phospholipid + H(+)</text>
        <dbReference type="Rhea" id="RHEA:48228"/>
        <dbReference type="Rhea" id="RHEA-COMP:14681"/>
        <dbReference type="Rhea" id="RHEA-COMP:14684"/>
        <dbReference type="ChEBI" id="CHEBI:15378"/>
        <dbReference type="ChEBI" id="CHEBI:136912"/>
        <dbReference type="ChEBI" id="CHEBI:140656"/>
        <dbReference type="ChEBI" id="CHEBI:140657"/>
        <dbReference type="ChEBI" id="CHEBI:140660"/>
        <dbReference type="EC" id="2.3.1.269"/>
    </reaction>
</comment>
<dbReference type="SUPFAM" id="SSF56317">
    <property type="entry name" value="Carbon-nitrogen hydrolase"/>
    <property type="match status" value="1"/>
</dbReference>
<feature type="transmembrane region" description="Helical" evidence="9">
    <location>
        <begin position="43"/>
        <end position="60"/>
    </location>
</feature>
<dbReference type="NCBIfam" id="TIGR00546">
    <property type="entry name" value="lnt"/>
    <property type="match status" value="1"/>
</dbReference>
<dbReference type="HAMAP" id="MF_01148">
    <property type="entry name" value="Lnt"/>
    <property type="match status" value="1"/>
</dbReference>
<protein>
    <recommendedName>
        <fullName evidence="9">Apolipoprotein N-acyltransferase</fullName>
        <shortName evidence="9">ALP N-acyltransferase</shortName>
        <ecNumber evidence="9">2.3.1.269</ecNumber>
    </recommendedName>
</protein>
<feature type="transmembrane region" description="Helical" evidence="9">
    <location>
        <begin position="135"/>
        <end position="158"/>
    </location>
</feature>
<evidence type="ECO:0000256" key="7">
    <source>
        <dbReference type="ARBA" id="ARBA00023136"/>
    </source>
</evidence>
<keyword evidence="12" id="KW-1185">Reference proteome</keyword>
<dbReference type="PANTHER" id="PTHR38686">
    <property type="entry name" value="APOLIPOPROTEIN N-ACYLTRANSFERASE"/>
    <property type="match status" value="1"/>
</dbReference>
<dbReference type="Gene3D" id="3.60.110.10">
    <property type="entry name" value="Carbon-nitrogen hydrolase"/>
    <property type="match status" value="1"/>
</dbReference>
<comment type="function">
    <text evidence="9">Catalyzes the phospholipid dependent N-acylation of the N-terminal cysteine of apolipoprotein, the last step in lipoprotein maturation.</text>
</comment>
<reference evidence="11 12" key="1">
    <citation type="submission" date="2018-03" db="EMBL/GenBank/DDBJ databases">
        <authorList>
            <person name="Keele B.F."/>
        </authorList>
    </citation>
    <scope>NUCLEOTIDE SEQUENCE [LARGE SCALE GENOMIC DNA]</scope>
    <source>
        <strain evidence="11 12">CECT 8811</strain>
    </source>
</reference>
<dbReference type="Pfam" id="PF00795">
    <property type="entry name" value="CN_hydrolase"/>
    <property type="match status" value="1"/>
</dbReference>
<dbReference type="GO" id="GO:0005886">
    <property type="term" value="C:plasma membrane"/>
    <property type="evidence" value="ECO:0007669"/>
    <property type="project" value="UniProtKB-SubCell"/>
</dbReference>
<dbReference type="InterPro" id="IPR045378">
    <property type="entry name" value="LNT_N"/>
</dbReference>
<dbReference type="GO" id="GO:0042158">
    <property type="term" value="P:lipoprotein biosynthetic process"/>
    <property type="evidence" value="ECO:0007669"/>
    <property type="project" value="UniProtKB-UniRule"/>
</dbReference>
<sequence>MTRLLRMPDIDARVARLAARPRVRVIALLLAGAVAALGQAPFLIWATTLVGLLTAFLMWRHSRSPRAAALQGWLFGLGYFTVTMSWLVNPFFVEPDRHGWMAPFALLGMAGGLALLWALGWGLARWLAGDSRLGWIYWPVGLGAAELLRGALFTGFPWGGPGLAWIDTPLAQIASLVGVSGLSVLTALWVAMLAVAVIGRRRNGIVGVTALSLILGLVAALSSNPLPEDTPHTLRLIQPNAPQHKKWDPDFAESFVRLQLDLTATPPEDARPNLIIWPETSVPYLLQHAQLLFPLVAEAAAGSPVLMGIQRGEGQRYFNSLVQVNSDGIARPVYDKHHLVPFGEYVPLGDAMARIGIRAFAAQYGQGYSAGPGPVVFDMGALGKVLPLICYEAVFPRDIRNAPERPDWILQATNDAWFGDFSGPQQHLVQARFRAIEFGLPVIRVANTGISAAIDVRGQVRSSLDLGQAGYLDARLPGTGSETLYARVGDLPLGFLLICVALVAILGRRRFLH</sequence>
<feature type="transmembrane region" description="Helical" evidence="9">
    <location>
        <begin position="170"/>
        <end position="198"/>
    </location>
</feature>
<proteinExistence type="inferred from homology"/>
<keyword evidence="7 9" id="KW-0472">Membrane</keyword>